<dbReference type="EMBL" id="VOBR01000016">
    <property type="protein sequence ID" value="TWP49293.1"/>
    <property type="molecule type" value="Genomic_DNA"/>
</dbReference>
<accession>A0A563EPH0</accession>
<comment type="caution">
    <text evidence="1">The sequence shown here is derived from an EMBL/GenBank/DDBJ whole genome shotgun (WGS) entry which is preliminary data.</text>
</comment>
<dbReference type="OrthoDB" id="9789781at2"/>
<evidence type="ECO:0000313" key="1">
    <source>
        <dbReference type="EMBL" id="TWP49293.1"/>
    </source>
</evidence>
<protein>
    <submittedName>
        <fullName evidence="1">Type IV toxin-antitoxin system AbiEi family antitoxin domain-containing protein</fullName>
    </submittedName>
</protein>
<evidence type="ECO:0000313" key="2">
    <source>
        <dbReference type="Proteomes" id="UP000316639"/>
    </source>
</evidence>
<proteinExistence type="predicted"/>
<sequence>MALDQLRDTFTTAAALGSGMHRRDLYGLRDEGALVELSRGVFRKADAPTPTWPDLLAVSLRAPAAVVCCVSAAVVHDLTDEIPREVQIAVSREQRPPRIEHPPTEVFRFSPATFESGLTHVEAAPGEEVRVYSPERTVVDLMRLRSRLGEPLALSALRRYLRGRSARPGEVLALARTLGVLGPVRTAVDAVIAE</sequence>
<dbReference type="AlphaFoldDB" id="A0A563EPH0"/>
<gene>
    <name evidence="1" type="ORF">FKR81_24595</name>
</gene>
<dbReference type="Proteomes" id="UP000316639">
    <property type="component" value="Unassembled WGS sequence"/>
</dbReference>
<keyword evidence="2" id="KW-1185">Reference proteome</keyword>
<name>A0A563EPH0_9PSEU</name>
<organism evidence="1 2">
    <name type="scientific">Lentzea tibetensis</name>
    <dbReference type="NCBI Taxonomy" id="2591470"/>
    <lineage>
        <taxon>Bacteria</taxon>
        <taxon>Bacillati</taxon>
        <taxon>Actinomycetota</taxon>
        <taxon>Actinomycetes</taxon>
        <taxon>Pseudonocardiales</taxon>
        <taxon>Pseudonocardiaceae</taxon>
        <taxon>Lentzea</taxon>
    </lineage>
</organism>
<dbReference type="RefSeq" id="WP_146354819.1">
    <property type="nucleotide sequence ID" value="NZ_VOBR01000016.1"/>
</dbReference>
<reference evidence="1 2" key="1">
    <citation type="submission" date="2019-07" db="EMBL/GenBank/DDBJ databases">
        <title>Lentzea xizangensis sp. nov., isolated from Qinghai-Tibetan Plateau Soils.</title>
        <authorList>
            <person name="Huang J."/>
        </authorList>
    </citation>
    <scope>NUCLEOTIDE SEQUENCE [LARGE SCALE GENOMIC DNA]</scope>
    <source>
        <strain evidence="1 2">FXJ1.1311</strain>
    </source>
</reference>